<evidence type="ECO:0000313" key="2">
    <source>
        <dbReference type="EMBL" id="RMC01682.1"/>
    </source>
</evidence>
<evidence type="ECO:0000256" key="1">
    <source>
        <dbReference type="SAM" id="SignalP"/>
    </source>
</evidence>
<organism evidence="2 3">
    <name type="scientific">Hirundo rustica rustica</name>
    <dbReference type="NCBI Taxonomy" id="333673"/>
    <lineage>
        <taxon>Eukaryota</taxon>
        <taxon>Metazoa</taxon>
        <taxon>Chordata</taxon>
        <taxon>Craniata</taxon>
        <taxon>Vertebrata</taxon>
        <taxon>Euteleostomi</taxon>
        <taxon>Archelosauria</taxon>
        <taxon>Archosauria</taxon>
        <taxon>Dinosauria</taxon>
        <taxon>Saurischia</taxon>
        <taxon>Theropoda</taxon>
        <taxon>Coelurosauria</taxon>
        <taxon>Aves</taxon>
        <taxon>Neognathae</taxon>
        <taxon>Neoaves</taxon>
        <taxon>Telluraves</taxon>
        <taxon>Australaves</taxon>
        <taxon>Passeriformes</taxon>
        <taxon>Sylvioidea</taxon>
        <taxon>Hirundinidae</taxon>
        <taxon>Hirundo</taxon>
    </lineage>
</organism>
<gene>
    <name evidence="2" type="ORF">DUI87_21696</name>
</gene>
<comment type="caution">
    <text evidence="2">The sequence shown here is derived from an EMBL/GenBank/DDBJ whole genome shotgun (WGS) entry which is preliminary data.</text>
</comment>
<keyword evidence="1" id="KW-0732">Signal</keyword>
<reference evidence="2 3" key="1">
    <citation type="submission" date="2018-07" db="EMBL/GenBank/DDBJ databases">
        <title>A high quality draft genome assembly of the barn swallow (H. rustica rustica).</title>
        <authorList>
            <person name="Formenti G."/>
            <person name="Chiara M."/>
            <person name="Poveda L."/>
            <person name="Francoijs K.-J."/>
            <person name="Bonisoli-Alquati A."/>
            <person name="Canova L."/>
            <person name="Gianfranceschi L."/>
            <person name="Horner D.S."/>
            <person name="Saino N."/>
        </authorList>
    </citation>
    <scope>NUCLEOTIDE SEQUENCE [LARGE SCALE GENOMIC DNA]</scope>
    <source>
        <strain evidence="2">Chelidonia</strain>
        <tissue evidence="2">Blood</tissue>
    </source>
</reference>
<feature type="signal peptide" evidence="1">
    <location>
        <begin position="1"/>
        <end position="22"/>
    </location>
</feature>
<feature type="chain" id="PRO_5018136961" evidence="1">
    <location>
        <begin position="23"/>
        <end position="110"/>
    </location>
</feature>
<accession>A0A3M0JKS9</accession>
<sequence length="110" mass="12560">MDGTKSKSRILKFLVLLRAALGKVRIAQREADLHEFADDTKLGKNRVYLAVYNVYSKQSSVWFVLEWESLSLPAVAPHVEVRIPDPLGKRNLADLIYLELSKPYDMVSQK</sequence>
<dbReference type="AlphaFoldDB" id="A0A3M0JKS9"/>
<evidence type="ECO:0000313" key="3">
    <source>
        <dbReference type="Proteomes" id="UP000269221"/>
    </source>
</evidence>
<proteinExistence type="predicted"/>
<name>A0A3M0JKS9_HIRRU</name>
<dbReference type="Proteomes" id="UP000269221">
    <property type="component" value="Unassembled WGS sequence"/>
</dbReference>
<dbReference type="EMBL" id="QRBI01000136">
    <property type="protein sequence ID" value="RMC01682.1"/>
    <property type="molecule type" value="Genomic_DNA"/>
</dbReference>
<keyword evidence="3" id="KW-1185">Reference proteome</keyword>
<protein>
    <submittedName>
        <fullName evidence="2">Uncharacterized protein</fullName>
    </submittedName>
</protein>